<accession>A0ABV7QFE7</accession>
<evidence type="ECO:0000313" key="3">
    <source>
        <dbReference type="EMBL" id="MFC3510602.1"/>
    </source>
</evidence>
<dbReference type="Proteomes" id="UP001595764">
    <property type="component" value="Unassembled WGS sequence"/>
</dbReference>
<feature type="domain" description="Prenyltransferase alpha-alpha toroid" evidence="2">
    <location>
        <begin position="127"/>
        <end position="282"/>
    </location>
</feature>
<evidence type="ECO:0000313" key="4">
    <source>
        <dbReference type="Proteomes" id="UP001595764"/>
    </source>
</evidence>
<keyword evidence="1" id="KW-0677">Repeat</keyword>
<organism evidence="3 4">
    <name type="scientific">Amycolatopsis halotolerans</name>
    <dbReference type="NCBI Taxonomy" id="330083"/>
    <lineage>
        <taxon>Bacteria</taxon>
        <taxon>Bacillati</taxon>
        <taxon>Actinomycetota</taxon>
        <taxon>Actinomycetes</taxon>
        <taxon>Pseudonocardiales</taxon>
        <taxon>Pseudonocardiaceae</taxon>
        <taxon>Amycolatopsis</taxon>
    </lineage>
</organism>
<evidence type="ECO:0000256" key="1">
    <source>
        <dbReference type="ARBA" id="ARBA00022737"/>
    </source>
</evidence>
<comment type="caution">
    <text evidence="3">The sequence shown here is derived from an EMBL/GenBank/DDBJ whole genome shotgun (WGS) entry which is preliminary data.</text>
</comment>
<reference evidence="4" key="1">
    <citation type="journal article" date="2019" name="Int. J. Syst. Evol. Microbiol.">
        <title>The Global Catalogue of Microorganisms (GCM) 10K type strain sequencing project: providing services to taxonomists for standard genome sequencing and annotation.</title>
        <authorList>
            <consortium name="The Broad Institute Genomics Platform"/>
            <consortium name="The Broad Institute Genome Sequencing Center for Infectious Disease"/>
            <person name="Wu L."/>
            <person name="Ma J."/>
        </authorList>
    </citation>
    <scope>NUCLEOTIDE SEQUENCE [LARGE SCALE GENOMIC DNA]</scope>
    <source>
        <strain evidence="4">CGMCC 4.7682</strain>
    </source>
</reference>
<dbReference type="Gene3D" id="1.50.10.20">
    <property type="match status" value="1"/>
</dbReference>
<proteinExistence type="predicted"/>
<dbReference type="InterPro" id="IPR008930">
    <property type="entry name" value="Terpenoid_cyclase/PrenylTrfase"/>
</dbReference>
<gene>
    <name evidence="3" type="ORF">ACFORO_10550</name>
</gene>
<sequence length="285" mass="31749">MTNQRERDLVDGEVLAFVRTAESAEGYPLESSDRIPSLQAARFASELTNLAGLPVSARTLAFVAQCRRGEAFAFEREGDLPTLPGTYYALRVLTLAGKPWREPATTRWITERLFDDRGRLAVGMDELFYGARALMLLEADLPQPARKEILEFLRARRSPEGGYGPDRGEPADIQRTYCAISLRGWLHDGARVEEDEGLAEWIVGCHRDGRMHLSPSSGEWSLGTAASGHRCADVLGLAWPWNEAREFAESHRREDGGFGLGAASTLWETYCGLRTIQLADEHNRL</sequence>
<evidence type="ECO:0000259" key="2">
    <source>
        <dbReference type="Pfam" id="PF00432"/>
    </source>
</evidence>
<dbReference type="RefSeq" id="WP_377868660.1">
    <property type="nucleotide sequence ID" value="NZ_JBHMAY010000007.1"/>
</dbReference>
<protein>
    <submittedName>
        <fullName evidence="3">Prenyltransferase/squalene oxidase repeat-containing protein</fullName>
    </submittedName>
</protein>
<keyword evidence="4" id="KW-1185">Reference proteome</keyword>
<name>A0ABV7QFE7_9PSEU</name>
<dbReference type="Pfam" id="PF00432">
    <property type="entry name" value="Prenyltrans"/>
    <property type="match status" value="1"/>
</dbReference>
<dbReference type="SUPFAM" id="SSF48239">
    <property type="entry name" value="Terpenoid cyclases/Protein prenyltransferases"/>
    <property type="match status" value="1"/>
</dbReference>
<dbReference type="EMBL" id="JBHRWI010000015">
    <property type="protein sequence ID" value="MFC3510602.1"/>
    <property type="molecule type" value="Genomic_DNA"/>
</dbReference>
<dbReference type="InterPro" id="IPR001330">
    <property type="entry name" value="Prenyltrans"/>
</dbReference>